<gene>
    <name evidence="2" type="ORF">HHL08_12800</name>
</gene>
<dbReference type="Pfam" id="PF06114">
    <property type="entry name" value="Peptidase_M78"/>
    <property type="match status" value="1"/>
</dbReference>
<dbReference type="AlphaFoldDB" id="A0A7X9WW78"/>
<evidence type="ECO:0000313" key="2">
    <source>
        <dbReference type="EMBL" id="NML11013.1"/>
    </source>
</evidence>
<protein>
    <submittedName>
        <fullName evidence="2">ImmA/IrrE family metallo-endopeptidase</fullName>
    </submittedName>
</protein>
<sequence>MSALQDLVRPRYIDAIRKANELAKPFSTPPIPVHEIAESNGVDVVFVRFGDAADKVAGFCDFRTGKLYVNAEDPLNRQTFTIAHELGHWMLHRDLFHGDPAKYTVLPRFQKPSRTDPFEQEANVFAANLLVPSHLLRSVRHAPVAQLASIFGVSRQMMENRLKHA</sequence>
<organism evidence="2 3">
    <name type="scientific">Sphingobium psychrophilum</name>
    <dbReference type="NCBI Taxonomy" id="2728834"/>
    <lineage>
        <taxon>Bacteria</taxon>
        <taxon>Pseudomonadati</taxon>
        <taxon>Pseudomonadota</taxon>
        <taxon>Alphaproteobacteria</taxon>
        <taxon>Sphingomonadales</taxon>
        <taxon>Sphingomonadaceae</taxon>
        <taxon>Sphingobium</taxon>
    </lineage>
</organism>
<dbReference type="PANTHER" id="PTHR43236">
    <property type="entry name" value="ANTITOXIN HIGA1"/>
    <property type="match status" value="1"/>
</dbReference>
<dbReference type="Gene3D" id="1.10.10.2910">
    <property type="match status" value="1"/>
</dbReference>
<dbReference type="RefSeq" id="WP_169573553.1">
    <property type="nucleotide sequence ID" value="NZ_JABBFV010000008.1"/>
</dbReference>
<evidence type="ECO:0000313" key="3">
    <source>
        <dbReference type="Proteomes" id="UP000519023"/>
    </source>
</evidence>
<accession>A0A7X9WW78</accession>
<dbReference type="InterPro" id="IPR052345">
    <property type="entry name" value="Rad_response_metalloprotease"/>
</dbReference>
<feature type="domain" description="IrrE N-terminal-like" evidence="1">
    <location>
        <begin position="38"/>
        <end position="163"/>
    </location>
</feature>
<dbReference type="InterPro" id="IPR010359">
    <property type="entry name" value="IrrE_HExxH"/>
</dbReference>
<dbReference type="Proteomes" id="UP000519023">
    <property type="component" value="Unassembled WGS sequence"/>
</dbReference>
<dbReference type="PANTHER" id="PTHR43236:SF2">
    <property type="entry name" value="BLL0069 PROTEIN"/>
    <property type="match status" value="1"/>
</dbReference>
<dbReference type="EMBL" id="JABBFV010000008">
    <property type="protein sequence ID" value="NML11013.1"/>
    <property type="molecule type" value="Genomic_DNA"/>
</dbReference>
<keyword evidence="3" id="KW-1185">Reference proteome</keyword>
<dbReference type="SUPFAM" id="SSF55486">
    <property type="entry name" value="Metalloproteases ('zincins'), catalytic domain"/>
    <property type="match status" value="1"/>
</dbReference>
<evidence type="ECO:0000259" key="1">
    <source>
        <dbReference type="Pfam" id="PF06114"/>
    </source>
</evidence>
<reference evidence="2 3" key="1">
    <citation type="submission" date="2020-04" db="EMBL/GenBank/DDBJ databases">
        <title>Sphingobium sp. AR-3-1 isolated from Arctic soil.</title>
        <authorList>
            <person name="Dahal R.H."/>
            <person name="Chaudhary D.K."/>
        </authorList>
    </citation>
    <scope>NUCLEOTIDE SEQUENCE [LARGE SCALE GENOMIC DNA]</scope>
    <source>
        <strain evidence="2 3">AR-3-1</strain>
    </source>
</reference>
<name>A0A7X9WW78_9SPHN</name>
<proteinExistence type="predicted"/>
<comment type="caution">
    <text evidence="2">The sequence shown here is derived from an EMBL/GenBank/DDBJ whole genome shotgun (WGS) entry which is preliminary data.</text>
</comment>